<keyword evidence="2" id="KW-1185">Reference proteome</keyword>
<organism evidence="1 2">
    <name type="scientific">Tsukamurella pulmonis</name>
    <dbReference type="NCBI Taxonomy" id="47312"/>
    <lineage>
        <taxon>Bacteria</taxon>
        <taxon>Bacillati</taxon>
        <taxon>Actinomycetota</taxon>
        <taxon>Actinomycetes</taxon>
        <taxon>Mycobacteriales</taxon>
        <taxon>Tsukamurellaceae</taxon>
        <taxon>Tsukamurella</taxon>
    </lineage>
</organism>
<accession>A0A1H1B424</accession>
<reference evidence="2" key="1">
    <citation type="submission" date="2016-10" db="EMBL/GenBank/DDBJ databases">
        <authorList>
            <person name="Varghese N."/>
            <person name="Submissions S."/>
        </authorList>
    </citation>
    <scope>NUCLEOTIDE SEQUENCE [LARGE SCALE GENOMIC DNA]</scope>
    <source>
        <strain evidence="2">DSM 44142</strain>
    </source>
</reference>
<dbReference type="STRING" id="47312.SAMN04489765_0528"/>
<sequence length="144" mass="15802">MSRVLDPEVAGGLGDESVLDTSVHPPLVHRLHFVVAGWLGDDLIQSFPVYLMSPRLLAALRTAGLTGFSVNPHCRIAFDEQVGEELDNADILTFEWIDVHGTAADDLRITEDLLLEVSDRAWDTLSRFSVNHCEIGSADGGEEF</sequence>
<protein>
    <submittedName>
        <fullName evidence="1">Uncharacterized protein</fullName>
    </submittedName>
</protein>
<dbReference type="Proteomes" id="UP000183053">
    <property type="component" value="Unassembled WGS sequence"/>
</dbReference>
<proteinExistence type="predicted"/>
<dbReference type="EMBL" id="FNLF01000002">
    <property type="protein sequence ID" value="SDQ46674.1"/>
    <property type="molecule type" value="Genomic_DNA"/>
</dbReference>
<evidence type="ECO:0000313" key="2">
    <source>
        <dbReference type="Proteomes" id="UP000183053"/>
    </source>
</evidence>
<dbReference type="OrthoDB" id="5879561at2"/>
<gene>
    <name evidence="1" type="ORF">SAMN04489765_0528</name>
</gene>
<dbReference type="AlphaFoldDB" id="A0A1H1B424"/>
<name>A0A1H1B424_9ACTN</name>
<dbReference type="RefSeq" id="WP_068536942.1">
    <property type="nucleotide sequence ID" value="NZ_AP025457.1"/>
</dbReference>
<evidence type="ECO:0000313" key="1">
    <source>
        <dbReference type="EMBL" id="SDQ46674.1"/>
    </source>
</evidence>